<dbReference type="SUPFAM" id="SSF57850">
    <property type="entry name" value="RING/U-box"/>
    <property type="match status" value="1"/>
</dbReference>
<evidence type="ECO:0000313" key="1">
    <source>
        <dbReference type="EMBL" id="RHZ45913.1"/>
    </source>
</evidence>
<gene>
    <name evidence="1" type="ORF">Glove_642g4</name>
</gene>
<accession>A0A397GAF1</accession>
<dbReference type="Proteomes" id="UP000266861">
    <property type="component" value="Unassembled WGS sequence"/>
</dbReference>
<dbReference type="EMBL" id="PQFF01000533">
    <property type="protein sequence ID" value="RHZ45913.1"/>
    <property type="molecule type" value="Genomic_DNA"/>
</dbReference>
<keyword evidence="2" id="KW-1185">Reference proteome</keyword>
<sequence length="97" mass="11204">MLPSVFSITHSSDFVVWLQPRYNFHNNNKIQNSFDTPTPITISTWGHAVHRTCIEKFVVNKPEPHCPNCGAQDNEFNMGEMEVRPSKKPCEDEKDEK</sequence>
<dbReference type="Gene3D" id="3.30.40.10">
    <property type="entry name" value="Zinc/RING finger domain, C3HC4 (zinc finger)"/>
    <property type="match status" value="1"/>
</dbReference>
<evidence type="ECO:0000313" key="2">
    <source>
        <dbReference type="Proteomes" id="UP000266861"/>
    </source>
</evidence>
<reference evidence="1 2" key="1">
    <citation type="submission" date="2018-08" db="EMBL/GenBank/DDBJ databases">
        <title>Genome and evolution of the arbuscular mycorrhizal fungus Diversispora epigaea (formerly Glomus versiforme) and its bacterial endosymbionts.</title>
        <authorList>
            <person name="Sun X."/>
            <person name="Fei Z."/>
            <person name="Harrison M."/>
        </authorList>
    </citation>
    <scope>NUCLEOTIDE SEQUENCE [LARGE SCALE GENOMIC DNA]</scope>
    <source>
        <strain evidence="1 2">IT104</strain>
    </source>
</reference>
<comment type="caution">
    <text evidence="1">The sequence shown here is derived from an EMBL/GenBank/DDBJ whole genome shotgun (WGS) entry which is preliminary data.</text>
</comment>
<dbReference type="InterPro" id="IPR013083">
    <property type="entry name" value="Znf_RING/FYVE/PHD"/>
</dbReference>
<dbReference type="AlphaFoldDB" id="A0A397GAF1"/>
<organism evidence="1 2">
    <name type="scientific">Diversispora epigaea</name>
    <dbReference type="NCBI Taxonomy" id="1348612"/>
    <lineage>
        <taxon>Eukaryota</taxon>
        <taxon>Fungi</taxon>
        <taxon>Fungi incertae sedis</taxon>
        <taxon>Mucoromycota</taxon>
        <taxon>Glomeromycotina</taxon>
        <taxon>Glomeromycetes</taxon>
        <taxon>Diversisporales</taxon>
        <taxon>Diversisporaceae</taxon>
        <taxon>Diversispora</taxon>
    </lineage>
</organism>
<proteinExistence type="predicted"/>
<protein>
    <submittedName>
        <fullName evidence="1">Uncharacterized protein</fullName>
    </submittedName>
</protein>
<name>A0A397GAF1_9GLOM</name>